<comment type="function">
    <text evidence="6">Exhibits a very high intrinsic GTPase hydrolysis rate. Involved in the addition of a carboxymethylaminomethyl (cmnm) group at the wobble position (U34) of certain tRNAs, forming tRNA-cmnm(5)s(2)U34.</text>
</comment>
<feature type="domain" description="TrmE-type G" evidence="8">
    <location>
        <begin position="225"/>
        <end position="379"/>
    </location>
</feature>
<feature type="binding site" evidence="6">
    <location>
        <begin position="235"/>
        <end position="240"/>
    </location>
    <ligand>
        <name>GTP</name>
        <dbReference type="ChEBI" id="CHEBI:37565"/>
    </ligand>
</feature>
<dbReference type="NCBIfam" id="TIGR00450">
    <property type="entry name" value="mnmE_trmE_thdF"/>
    <property type="match status" value="1"/>
</dbReference>
<evidence type="ECO:0000256" key="4">
    <source>
        <dbReference type="ARBA" id="ARBA00022958"/>
    </source>
</evidence>
<dbReference type="InterPro" id="IPR031168">
    <property type="entry name" value="G_TrmE"/>
</dbReference>
<comment type="similarity">
    <text evidence="1 6 7">Belongs to the TRAFAC class TrmE-Era-EngA-EngB-Septin-like GTPase superfamily. TrmE GTPase family.</text>
</comment>
<dbReference type="EC" id="3.6.-.-" evidence="6"/>
<dbReference type="Gene3D" id="1.20.120.430">
    <property type="entry name" value="tRNA modification GTPase MnmE domain 2"/>
    <property type="match status" value="1"/>
</dbReference>
<dbReference type="RefSeq" id="WP_150004290.1">
    <property type="nucleotide sequence ID" value="NZ_BMOV01000002.1"/>
</dbReference>
<dbReference type="NCBIfam" id="TIGR00231">
    <property type="entry name" value="small_GTP"/>
    <property type="match status" value="1"/>
</dbReference>
<dbReference type="CDD" id="cd04164">
    <property type="entry name" value="trmE"/>
    <property type="match status" value="1"/>
</dbReference>
<dbReference type="SUPFAM" id="SSF52540">
    <property type="entry name" value="P-loop containing nucleoside triphosphate hydrolases"/>
    <property type="match status" value="1"/>
</dbReference>
<dbReference type="PANTHER" id="PTHR42714:SF2">
    <property type="entry name" value="TRNA MODIFICATION GTPASE GTPBP3, MITOCHONDRIAL"/>
    <property type="match status" value="1"/>
</dbReference>
<dbReference type="InterPro" id="IPR027266">
    <property type="entry name" value="TrmE/GcvT-like"/>
</dbReference>
<feature type="binding site" evidence="6">
    <location>
        <position position="129"/>
    </location>
    <ligand>
        <name>(6S)-5-formyl-5,6,7,8-tetrahydrofolate</name>
        <dbReference type="ChEBI" id="CHEBI:57457"/>
    </ligand>
</feature>
<keyword evidence="6" id="KW-0479">Metal-binding</keyword>
<name>A0ABQ2L9G5_9PROT</name>
<feature type="binding site" evidence="6">
    <location>
        <begin position="279"/>
        <end position="282"/>
    </location>
    <ligand>
        <name>GTP</name>
        <dbReference type="ChEBI" id="CHEBI:37565"/>
    </ligand>
</feature>
<organism evidence="9 10">
    <name type="scientific">Iodidimonas muriae</name>
    <dbReference type="NCBI Taxonomy" id="261467"/>
    <lineage>
        <taxon>Bacteria</taxon>
        <taxon>Pseudomonadati</taxon>
        <taxon>Pseudomonadota</taxon>
        <taxon>Alphaproteobacteria</taxon>
        <taxon>Iodidimonadales</taxon>
        <taxon>Iodidimonadaceae</taxon>
        <taxon>Iodidimonas</taxon>
    </lineage>
</organism>
<dbReference type="InterPro" id="IPR005225">
    <property type="entry name" value="Small_GTP-bd"/>
</dbReference>
<keyword evidence="5 6" id="KW-0342">GTP-binding</keyword>
<keyword evidence="3 6" id="KW-0547">Nucleotide-binding</keyword>
<keyword evidence="10" id="KW-1185">Reference proteome</keyword>
<gene>
    <name evidence="6 9" type="primary">mnmE</name>
    <name evidence="6" type="synonym">trmE</name>
    <name evidence="9" type="ORF">GCM10007972_07230</name>
</gene>
<feature type="binding site" evidence="6">
    <location>
        <position position="235"/>
    </location>
    <ligand>
        <name>K(+)</name>
        <dbReference type="ChEBI" id="CHEBI:29103"/>
    </ligand>
</feature>
<keyword evidence="6" id="KW-0460">Magnesium</keyword>
<dbReference type="EMBL" id="BMOV01000002">
    <property type="protein sequence ID" value="GGO07649.1"/>
    <property type="molecule type" value="Genomic_DNA"/>
</dbReference>
<dbReference type="PROSITE" id="PS51709">
    <property type="entry name" value="G_TRME"/>
    <property type="match status" value="1"/>
</dbReference>
<comment type="caution">
    <text evidence="9">The sequence shown here is derived from an EMBL/GenBank/DDBJ whole genome shotgun (WGS) entry which is preliminary data.</text>
</comment>
<dbReference type="InterPro" id="IPR025867">
    <property type="entry name" value="MnmE_helical"/>
</dbReference>
<evidence type="ECO:0000313" key="9">
    <source>
        <dbReference type="EMBL" id="GGO07649.1"/>
    </source>
</evidence>
<evidence type="ECO:0000256" key="6">
    <source>
        <dbReference type="HAMAP-Rule" id="MF_00379"/>
    </source>
</evidence>
<dbReference type="PRINTS" id="PR00326">
    <property type="entry name" value="GTP1OBG"/>
</dbReference>
<dbReference type="Pfam" id="PF01926">
    <property type="entry name" value="MMR_HSR1"/>
    <property type="match status" value="1"/>
</dbReference>
<feature type="binding site" evidence="6">
    <location>
        <position position="259"/>
    </location>
    <ligand>
        <name>K(+)</name>
        <dbReference type="ChEBI" id="CHEBI:29103"/>
    </ligand>
</feature>
<dbReference type="InterPro" id="IPR006073">
    <property type="entry name" value="GTP-bd"/>
</dbReference>
<comment type="cofactor">
    <cofactor evidence="6">
        <name>K(+)</name>
        <dbReference type="ChEBI" id="CHEBI:29103"/>
    </cofactor>
    <text evidence="6">Binds 1 potassium ion per subunit.</text>
</comment>
<feature type="binding site" evidence="6">
    <location>
        <position position="455"/>
    </location>
    <ligand>
        <name>(6S)-5-formyl-5,6,7,8-tetrahydrofolate</name>
        <dbReference type="ChEBI" id="CHEBI:57457"/>
    </ligand>
</feature>
<feature type="binding site" evidence="6">
    <location>
        <position position="260"/>
    </location>
    <ligand>
        <name>Mg(2+)</name>
        <dbReference type="ChEBI" id="CHEBI:18420"/>
    </ligand>
</feature>
<comment type="caution">
    <text evidence="6">Lacks conserved residue(s) required for the propagation of feature annotation.</text>
</comment>
<comment type="subcellular location">
    <subcellularLocation>
        <location evidence="6">Cytoplasm</location>
    </subcellularLocation>
</comment>
<evidence type="ECO:0000256" key="2">
    <source>
        <dbReference type="ARBA" id="ARBA00022694"/>
    </source>
</evidence>
<feature type="binding site" evidence="6">
    <location>
        <position position="256"/>
    </location>
    <ligand>
        <name>K(+)</name>
        <dbReference type="ChEBI" id="CHEBI:29103"/>
    </ligand>
</feature>
<dbReference type="SUPFAM" id="SSF116878">
    <property type="entry name" value="TrmE connector domain"/>
    <property type="match status" value="1"/>
</dbReference>
<dbReference type="PANTHER" id="PTHR42714">
    <property type="entry name" value="TRNA MODIFICATION GTPASE GTPBP3"/>
    <property type="match status" value="1"/>
</dbReference>
<dbReference type="Pfam" id="PF10396">
    <property type="entry name" value="TrmE_N"/>
    <property type="match status" value="1"/>
</dbReference>
<reference evidence="10" key="1">
    <citation type="journal article" date="2019" name="Int. J. Syst. Evol. Microbiol.">
        <title>The Global Catalogue of Microorganisms (GCM) 10K type strain sequencing project: providing services to taxonomists for standard genome sequencing and annotation.</title>
        <authorList>
            <consortium name="The Broad Institute Genomics Platform"/>
            <consortium name="The Broad Institute Genome Sequencing Center for Infectious Disease"/>
            <person name="Wu L."/>
            <person name="Ma J."/>
        </authorList>
    </citation>
    <scope>NUCLEOTIDE SEQUENCE [LARGE SCALE GENOMIC DNA]</scope>
    <source>
        <strain evidence="10">JCM 17843</strain>
    </source>
</reference>
<evidence type="ECO:0000256" key="5">
    <source>
        <dbReference type="ARBA" id="ARBA00023134"/>
    </source>
</evidence>
<feature type="binding site" evidence="6">
    <location>
        <position position="254"/>
    </location>
    <ligand>
        <name>K(+)</name>
        <dbReference type="ChEBI" id="CHEBI:29103"/>
    </ligand>
</feature>
<evidence type="ECO:0000256" key="1">
    <source>
        <dbReference type="ARBA" id="ARBA00011043"/>
    </source>
</evidence>
<evidence type="ECO:0000259" key="8">
    <source>
        <dbReference type="PROSITE" id="PS51709"/>
    </source>
</evidence>
<dbReference type="Pfam" id="PF12631">
    <property type="entry name" value="MnmE_helical"/>
    <property type="match status" value="1"/>
</dbReference>
<feature type="binding site" evidence="6">
    <location>
        <position position="239"/>
    </location>
    <ligand>
        <name>Mg(2+)</name>
        <dbReference type="ChEBI" id="CHEBI:18420"/>
    </ligand>
</feature>
<dbReference type="InterPro" id="IPR027417">
    <property type="entry name" value="P-loop_NTPase"/>
</dbReference>
<dbReference type="NCBIfam" id="NF003661">
    <property type="entry name" value="PRK05291.1-3"/>
    <property type="match status" value="1"/>
</dbReference>
<feature type="binding site" evidence="6">
    <location>
        <position position="30"/>
    </location>
    <ligand>
        <name>(6S)-5-formyl-5,6,7,8-tetrahydrofolate</name>
        <dbReference type="ChEBI" id="CHEBI:57457"/>
    </ligand>
</feature>
<sequence>MTLLRNRECDFESIFALASARGRAGVSVIRISGPQAALALQVLTEKPLPTPRMAQVRALYDPANDAHLDDALVLYFKAPASFTGEDVVELHVHGGRAVLDGVLDALSRIEGLRPALAGEFSRRAFENGRMDLTEAEGINDLVMAETALQRMQALRQMGGALGALYERWRMALLEALARIEADIDFPDEDLPEDMTLSVKPSLEALCSEMKTHLADGRRGERLRNGVSIVLLGEPNVGKSSLLNTIAKRDAAIVSDIAGTTRDVIEVALDLDGYPATLIDTAGLRETAHSIESEGVRRALERAEHADIRLVLVEAKDWPALPEPITDLLDEQAILVVNKGDCLETPSYGQQKDALPTFVTSVTEQQGLDALMACLTQKVTSLCDIGEAPAITRIRHRMALQEAVDCLERFFQSAQQDAVLAAEDVRLATRALGRITGRVDVESLLDIVFSSFCIGK</sequence>
<evidence type="ECO:0000256" key="7">
    <source>
        <dbReference type="RuleBase" id="RU003313"/>
    </source>
</evidence>
<dbReference type="InterPro" id="IPR027368">
    <property type="entry name" value="MnmE_dom2"/>
</dbReference>
<dbReference type="InterPro" id="IPR004520">
    <property type="entry name" value="GTPase_MnmE"/>
</dbReference>
<protein>
    <recommendedName>
        <fullName evidence="6">tRNA modification GTPase MnmE</fullName>
        <ecNumber evidence="6">3.6.-.-</ecNumber>
    </recommendedName>
</protein>
<keyword evidence="4 6" id="KW-0630">Potassium</keyword>
<keyword evidence="6" id="KW-0963">Cytoplasm</keyword>
<feature type="binding site" evidence="6">
    <location>
        <begin position="254"/>
        <end position="260"/>
    </location>
    <ligand>
        <name>GTP</name>
        <dbReference type="ChEBI" id="CHEBI:37565"/>
    </ligand>
</feature>
<feature type="binding site" evidence="6">
    <location>
        <position position="89"/>
    </location>
    <ligand>
        <name>(6S)-5-formyl-5,6,7,8-tetrahydrofolate</name>
        <dbReference type="ChEBI" id="CHEBI:57457"/>
    </ligand>
</feature>
<comment type="subunit">
    <text evidence="6">Homodimer. Heterotetramer of two MnmE and two MnmG subunits.</text>
</comment>
<dbReference type="Proteomes" id="UP000602381">
    <property type="component" value="Unassembled WGS sequence"/>
</dbReference>
<evidence type="ECO:0000313" key="10">
    <source>
        <dbReference type="Proteomes" id="UP000602381"/>
    </source>
</evidence>
<proteinExistence type="inferred from homology"/>
<dbReference type="Gene3D" id="3.40.50.300">
    <property type="entry name" value="P-loop containing nucleotide triphosphate hydrolases"/>
    <property type="match status" value="1"/>
</dbReference>
<dbReference type="InterPro" id="IPR018948">
    <property type="entry name" value="GTP-bd_TrmE_N"/>
</dbReference>
<evidence type="ECO:0000256" key="3">
    <source>
        <dbReference type="ARBA" id="ARBA00022741"/>
    </source>
</evidence>
<accession>A0ABQ2L9G5</accession>
<dbReference type="Gene3D" id="3.30.1360.120">
    <property type="entry name" value="Probable tRNA modification gtpase trme, domain 1"/>
    <property type="match status" value="1"/>
</dbReference>
<keyword evidence="6" id="KW-0378">Hydrolase</keyword>
<keyword evidence="2 6" id="KW-0819">tRNA processing</keyword>
<dbReference type="CDD" id="cd14858">
    <property type="entry name" value="TrmE_N"/>
    <property type="match status" value="1"/>
</dbReference>
<dbReference type="HAMAP" id="MF_00379">
    <property type="entry name" value="GTPase_MnmE"/>
    <property type="match status" value="1"/>
</dbReference>